<comment type="similarity">
    <text evidence="1">Belongs to the short-chain dehydrogenases/reductases (SDR) family.</text>
</comment>
<dbReference type="GO" id="GO:0005737">
    <property type="term" value="C:cytoplasm"/>
    <property type="evidence" value="ECO:0007669"/>
    <property type="project" value="TreeGrafter"/>
</dbReference>
<dbReference type="Gene3D" id="3.40.50.1820">
    <property type="entry name" value="alpha/beta hydrolase"/>
    <property type="match status" value="1"/>
</dbReference>
<evidence type="ECO:0000313" key="3">
    <source>
        <dbReference type="EMBL" id="TVY18419.1"/>
    </source>
</evidence>
<dbReference type="InterPro" id="IPR002347">
    <property type="entry name" value="SDR_fam"/>
</dbReference>
<accession>A0A8T9BJ75</accession>
<name>A0A8T9BJ75_9HELO</name>
<comment type="caution">
    <text evidence="3">The sequence shown here is derived from an EMBL/GenBank/DDBJ whole genome shotgun (WGS) entry which is preliminary data.</text>
</comment>
<sequence>MVSCYLLGITIAILKSSNMTIDSEDSTLDLPRIMALHGGGTNSTIFRMQCRVLERALRPYFRLVYAEAPFPAQPGPDVTQVYSDYGPFKSWLRIRPEDPVQDAGNVVHQISTSLAKAQFEDDRRGATGEWVGLIGFSQGAKLAASILYSQQMQRREGDIGMGSNNHSGTMSDYRFSLLLAGRGPLVWLQQDPGSPIPQGLVDAAQPTTSTSNLWESASEVEESAVEHLLRVPTIHVHGLNDPGLKLHRQLLHRYCDPESSKLLEWDGVHRVPIKTKDVSMIVDQLLSVAREVGVVKSQTWVELMTHSFHIGANTGIGLETVKSLLRSSQKYHILLGGRNFEKARLAAESSTSEATSQSSVEPFEVDVESDESIQRAYEAIAAKHPRIDCLVNNAGASFDAYIQDGSMTIRQAWNKAWDVNVTGAHIMTSTFLPLLLRSKNPRLVFLTSGLSSLHEASDASNPRNILPPAGLPKTQLFAGYRSSKAGLNMMMVEWAKSLKNDGVKVWAVAPGLLATSLGGNTELLRKLGAREPSVGGDVIRGVIEGKRDVDVGNVVREYLTPIQPW</sequence>
<dbReference type="SUPFAM" id="SSF53474">
    <property type="entry name" value="alpha/beta-Hydrolases"/>
    <property type="match status" value="1"/>
</dbReference>
<protein>
    <submittedName>
        <fullName evidence="3">Putative esterase azaC</fullName>
    </submittedName>
</protein>
<dbReference type="Pfam" id="PF03959">
    <property type="entry name" value="FSH1"/>
    <property type="match status" value="1"/>
</dbReference>
<dbReference type="PRINTS" id="PR00081">
    <property type="entry name" value="GDHRDH"/>
</dbReference>
<dbReference type="GO" id="GO:0016491">
    <property type="term" value="F:oxidoreductase activity"/>
    <property type="evidence" value="ECO:0007669"/>
    <property type="project" value="TreeGrafter"/>
</dbReference>
<keyword evidence="4" id="KW-1185">Reference proteome</keyword>
<evidence type="ECO:0000259" key="2">
    <source>
        <dbReference type="Pfam" id="PF03959"/>
    </source>
</evidence>
<dbReference type="Gene3D" id="3.40.50.720">
    <property type="entry name" value="NAD(P)-binding Rossmann-like Domain"/>
    <property type="match status" value="1"/>
</dbReference>
<gene>
    <name evidence="3" type="primary">azaC_1</name>
    <name evidence="3" type="ORF">LARI1_G002676</name>
</gene>
<dbReference type="PANTHER" id="PTHR43544:SF32">
    <property type="entry name" value="CHAIN DEHYDROGENASE, PUTATIVE (AFU_ORTHOLOGUE AFUA_5G01530)-RELATED"/>
    <property type="match status" value="1"/>
</dbReference>
<feature type="domain" description="Serine hydrolase" evidence="2">
    <location>
        <begin position="31"/>
        <end position="280"/>
    </location>
</feature>
<dbReference type="Proteomes" id="UP000469559">
    <property type="component" value="Unassembled WGS sequence"/>
</dbReference>
<dbReference type="Pfam" id="PF00106">
    <property type="entry name" value="adh_short"/>
    <property type="match status" value="2"/>
</dbReference>
<dbReference type="InterPro" id="IPR051468">
    <property type="entry name" value="Fungal_SecMetab_SDRs"/>
</dbReference>
<evidence type="ECO:0000313" key="4">
    <source>
        <dbReference type="Proteomes" id="UP000469559"/>
    </source>
</evidence>
<dbReference type="AlphaFoldDB" id="A0A8T9BJ75"/>
<dbReference type="EMBL" id="QGMF01000173">
    <property type="protein sequence ID" value="TVY18419.1"/>
    <property type="molecule type" value="Genomic_DNA"/>
</dbReference>
<dbReference type="InterPro" id="IPR036291">
    <property type="entry name" value="NAD(P)-bd_dom_sf"/>
</dbReference>
<dbReference type="InterPro" id="IPR005645">
    <property type="entry name" value="FSH-like_dom"/>
</dbReference>
<dbReference type="PANTHER" id="PTHR43544">
    <property type="entry name" value="SHORT-CHAIN DEHYDROGENASE/REDUCTASE"/>
    <property type="match status" value="1"/>
</dbReference>
<organism evidence="3 4">
    <name type="scientific">Lachnellula arida</name>
    <dbReference type="NCBI Taxonomy" id="1316785"/>
    <lineage>
        <taxon>Eukaryota</taxon>
        <taxon>Fungi</taxon>
        <taxon>Dikarya</taxon>
        <taxon>Ascomycota</taxon>
        <taxon>Pezizomycotina</taxon>
        <taxon>Leotiomycetes</taxon>
        <taxon>Helotiales</taxon>
        <taxon>Lachnaceae</taxon>
        <taxon>Lachnellula</taxon>
    </lineage>
</organism>
<dbReference type="GO" id="GO:0019748">
    <property type="term" value="P:secondary metabolic process"/>
    <property type="evidence" value="ECO:0007669"/>
    <property type="project" value="TreeGrafter"/>
</dbReference>
<dbReference type="InterPro" id="IPR029058">
    <property type="entry name" value="AB_hydrolase_fold"/>
</dbReference>
<dbReference type="FunFam" id="3.40.50.720:FF:000922">
    <property type="entry name" value="Uncharacterized protein"/>
    <property type="match status" value="1"/>
</dbReference>
<dbReference type="SUPFAM" id="SSF51735">
    <property type="entry name" value="NAD(P)-binding Rossmann-fold domains"/>
    <property type="match status" value="1"/>
</dbReference>
<reference evidence="3 4" key="1">
    <citation type="submission" date="2018-05" db="EMBL/GenBank/DDBJ databases">
        <title>Whole genome sequencing for identification of molecular markers to develop diagnostic detection tools for the regulated plant pathogen Lachnellula willkommii.</title>
        <authorList>
            <person name="Giroux E."/>
            <person name="Bilodeau G."/>
        </authorList>
    </citation>
    <scope>NUCLEOTIDE SEQUENCE [LARGE SCALE GENOMIC DNA]</scope>
    <source>
        <strain evidence="3 4">CBS 203.66</strain>
    </source>
</reference>
<proteinExistence type="inferred from homology"/>
<dbReference type="OrthoDB" id="414698at2759"/>
<evidence type="ECO:0000256" key="1">
    <source>
        <dbReference type="ARBA" id="ARBA00006484"/>
    </source>
</evidence>